<evidence type="ECO:0000313" key="1">
    <source>
        <dbReference type="EMBL" id="MFC3834785.1"/>
    </source>
</evidence>
<accession>A0ABV7ZCR9</accession>
<dbReference type="Proteomes" id="UP001595803">
    <property type="component" value="Unassembled WGS sequence"/>
</dbReference>
<comment type="caution">
    <text evidence="1">The sequence shown here is derived from an EMBL/GenBank/DDBJ whole genome shotgun (WGS) entry which is preliminary data.</text>
</comment>
<gene>
    <name evidence="1" type="ORF">ACFOSB_18155</name>
</gene>
<sequence>MEPERLATHPHTPTRPGTVVQLPGWHGTFTVLSSFVAYQDSKPRHCYLLRDENGDLCASINTWHTPFEWVSDRLGQLQAAAREEAALREAVRRAVGED</sequence>
<reference evidence="2" key="1">
    <citation type="journal article" date="2019" name="Int. J. Syst. Evol. Microbiol.">
        <title>The Global Catalogue of Microorganisms (GCM) 10K type strain sequencing project: providing services to taxonomists for standard genome sequencing and annotation.</title>
        <authorList>
            <consortium name="The Broad Institute Genomics Platform"/>
            <consortium name="The Broad Institute Genome Sequencing Center for Infectious Disease"/>
            <person name="Wu L."/>
            <person name="Ma J."/>
        </authorList>
    </citation>
    <scope>NUCLEOTIDE SEQUENCE [LARGE SCALE GENOMIC DNA]</scope>
    <source>
        <strain evidence="2">CCTCC AB 2017081</strain>
    </source>
</reference>
<dbReference type="EMBL" id="JBHRZG010000024">
    <property type="protein sequence ID" value="MFC3834785.1"/>
    <property type="molecule type" value="Genomic_DNA"/>
</dbReference>
<evidence type="ECO:0000313" key="2">
    <source>
        <dbReference type="Proteomes" id="UP001595803"/>
    </source>
</evidence>
<organism evidence="1 2">
    <name type="scientific">Deinococcus rufus</name>
    <dbReference type="NCBI Taxonomy" id="2136097"/>
    <lineage>
        <taxon>Bacteria</taxon>
        <taxon>Thermotogati</taxon>
        <taxon>Deinococcota</taxon>
        <taxon>Deinococci</taxon>
        <taxon>Deinococcales</taxon>
        <taxon>Deinococcaceae</taxon>
        <taxon>Deinococcus</taxon>
    </lineage>
</organism>
<protein>
    <submittedName>
        <fullName evidence="1">Uncharacterized protein</fullName>
    </submittedName>
</protein>
<name>A0ABV7ZCR9_9DEIO</name>
<proteinExistence type="predicted"/>
<dbReference type="RefSeq" id="WP_322472230.1">
    <property type="nucleotide sequence ID" value="NZ_JBHRZG010000024.1"/>
</dbReference>
<keyword evidence="2" id="KW-1185">Reference proteome</keyword>